<evidence type="ECO:0000313" key="11">
    <source>
        <dbReference type="EMBL" id="MFD2610329.1"/>
    </source>
</evidence>
<dbReference type="GO" id="GO:0008237">
    <property type="term" value="F:metallopeptidase activity"/>
    <property type="evidence" value="ECO:0007669"/>
    <property type="project" value="UniProtKB-KW"/>
</dbReference>
<feature type="transmembrane region" description="Helical" evidence="10">
    <location>
        <begin position="35"/>
        <end position="56"/>
    </location>
</feature>
<evidence type="ECO:0000256" key="6">
    <source>
        <dbReference type="ARBA" id="ARBA00022692"/>
    </source>
</evidence>
<feature type="transmembrane region" description="Helical" evidence="10">
    <location>
        <begin position="102"/>
        <end position="123"/>
    </location>
</feature>
<dbReference type="PIRSF" id="PIRSF016933">
    <property type="entry name" value="PrsW"/>
    <property type="match status" value="1"/>
</dbReference>
<dbReference type="RefSeq" id="WP_386846420.1">
    <property type="nucleotide sequence ID" value="NZ_JBHUMK010000059.1"/>
</dbReference>
<evidence type="ECO:0000256" key="10">
    <source>
        <dbReference type="SAM" id="Phobius"/>
    </source>
</evidence>
<evidence type="ECO:0000256" key="7">
    <source>
        <dbReference type="ARBA" id="ARBA00022801"/>
    </source>
</evidence>
<evidence type="ECO:0000256" key="2">
    <source>
        <dbReference type="ARBA" id="ARBA00009165"/>
    </source>
</evidence>
<evidence type="ECO:0000256" key="4">
    <source>
        <dbReference type="ARBA" id="ARBA00022475"/>
    </source>
</evidence>
<comment type="caution">
    <text evidence="11">The sequence shown here is derived from an EMBL/GenBank/DDBJ whole genome shotgun (WGS) entry which is preliminary data.</text>
</comment>
<accession>A0ABW5P5E8</accession>
<keyword evidence="7" id="KW-0378">Hydrolase</keyword>
<organism evidence="11 12">
    <name type="scientific">Deinococcus taklimakanensis</name>
    <dbReference type="NCBI Taxonomy" id="536443"/>
    <lineage>
        <taxon>Bacteria</taxon>
        <taxon>Thermotogati</taxon>
        <taxon>Deinococcota</taxon>
        <taxon>Deinococci</taxon>
        <taxon>Deinococcales</taxon>
        <taxon>Deinococcaceae</taxon>
        <taxon>Deinococcus</taxon>
    </lineage>
</organism>
<keyword evidence="6 10" id="KW-0812">Transmembrane</keyword>
<keyword evidence="4" id="KW-1003">Cell membrane</keyword>
<gene>
    <name evidence="11" type="ORF">ACFSR9_12910</name>
</gene>
<evidence type="ECO:0000256" key="9">
    <source>
        <dbReference type="ARBA" id="ARBA00023136"/>
    </source>
</evidence>
<dbReference type="InterPro" id="IPR026898">
    <property type="entry name" value="PrsW"/>
</dbReference>
<dbReference type="PANTHER" id="PTHR36844:SF1">
    <property type="entry name" value="PROTEASE PRSW"/>
    <property type="match status" value="1"/>
</dbReference>
<feature type="transmembrane region" description="Helical" evidence="10">
    <location>
        <begin position="6"/>
        <end position="23"/>
    </location>
</feature>
<feature type="transmembrane region" description="Helical" evidence="10">
    <location>
        <begin position="196"/>
        <end position="217"/>
    </location>
</feature>
<reference evidence="12" key="1">
    <citation type="journal article" date="2019" name="Int. J. Syst. Evol. Microbiol.">
        <title>The Global Catalogue of Microorganisms (GCM) 10K type strain sequencing project: providing services to taxonomists for standard genome sequencing and annotation.</title>
        <authorList>
            <consortium name="The Broad Institute Genomics Platform"/>
            <consortium name="The Broad Institute Genome Sequencing Center for Infectious Disease"/>
            <person name="Wu L."/>
            <person name="Ma J."/>
        </authorList>
    </citation>
    <scope>NUCLEOTIDE SEQUENCE [LARGE SCALE GENOMIC DNA]</scope>
    <source>
        <strain evidence="12">KCTC 33842</strain>
    </source>
</reference>
<comment type="subcellular location">
    <subcellularLocation>
        <location evidence="1">Cell membrane</location>
        <topology evidence="1">Multi-pass membrane protein</topology>
    </subcellularLocation>
</comment>
<dbReference type="InterPro" id="IPR023596">
    <property type="entry name" value="Peptidase_PrsW_arch/bac"/>
</dbReference>
<dbReference type="Proteomes" id="UP001597475">
    <property type="component" value="Unassembled WGS sequence"/>
</dbReference>
<protein>
    <recommendedName>
        <fullName evidence="3">Protease PrsW</fullName>
    </recommendedName>
</protein>
<evidence type="ECO:0000313" key="12">
    <source>
        <dbReference type="Proteomes" id="UP001597475"/>
    </source>
</evidence>
<evidence type="ECO:0000256" key="8">
    <source>
        <dbReference type="ARBA" id="ARBA00022989"/>
    </source>
</evidence>
<feature type="transmembrane region" description="Helical" evidence="10">
    <location>
        <begin position="171"/>
        <end position="190"/>
    </location>
</feature>
<keyword evidence="12" id="KW-1185">Reference proteome</keyword>
<name>A0ABW5P5E8_9DEIO</name>
<keyword evidence="11" id="KW-0482">Metalloprotease</keyword>
<evidence type="ECO:0000256" key="5">
    <source>
        <dbReference type="ARBA" id="ARBA00022670"/>
    </source>
</evidence>
<keyword evidence="8 10" id="KW-1133">Transmembrane helix</keyword>
<sequence>MPELLLPLLGTAVLTLGWLWFFVRRDRNPEPAWLLARTFAWGMFAWGVAAALGSSFGHLLGGWPLAPLILIFLTALTEEGSKFLAAYTAVTEPDFDEPMDGLVYAVTAALGFALMENVTYILGFGGDIGAFAGRALVTTLAHALFSAPQGYALGQLYGLHGRVPRAALRPLLLRGFLVSVALHFTFNALLDNEPGGPVLVGLSVTLCLMGLLALRFYRRYEAQAREASGGQD</sequence>
<dbReference type="PANTHER" id="PTHR36844">
    <property type="entry name" value="PROTEASE PRSW"/>
    <property type="match status" value="1"/>
</dbReference>
<keyword evidence="5" id="KW-0645">Protease</keyword>
<keyword evidence="9 10" id="KW-0472">Membrane</keyword>
<evidence type="ECO:0000256" key="1">
    <source>
        <dbReference type="ARBA" id="ARBA00004651"/>
    </source>
</evidence>
<dbReference type="EMBL" id="JBHUMK010000059">
    <property type="protein sequence ID" value="MFD2610329.1"/>
    <property type="molecule type" value="Genomic_DNA"/>
</dbReference>
<evidence type="ECO:0000256" key="3">
    <source>
        <dbReference type="ARBA" id="ARBA00018997"/>
    </source>
</evidence>
<comment type="similarity">
    <text evidence="2">Belongs to the protease PrsW family.</text>
</comment>
<proteinExistence type="inferred from homology"/>
<dbReference type="Pfam" id="PF13367">
    <property type="entry name" value="PrsW-protease"/>
    <property type="match status" value="1"/>
</dbReference>